<feature type="domain" description="Poly(A) RNA polymerase mitochondrial-like central palm" evidence="12">
    <location>
        <begin position="1116"/>
        <end position="1246"/>
    </location>
</feature>
<comment type="cofactor">
    <cofactor evidence="2">
        <name>Mg(2+)</name>
        <dbReference type="ChEBI" id="CHEBI:18420"/>
    </cofactor>
</comment>
<accession>A0A9P3HCQ5</accession>
<keyword evidence="9" id="KW-0460">Magnesium</keyword>
<dbReference type="InterPro" id="IPR043519">
    <property type="entry name" value="NT_sf"/>
</dbReference>
<feature type="domain" description="PAP-associated" evidence="11">
    <location>
        <begin position="1385"/>
        <end position="1428"/>
    </location>
</feature>
<dbReference type="Proteomes" id="UP000827284">
    <property type="component" value="Unassembled WGS sequence"/>
</dbReference>
<dbReference type="GO" id="GO:1990817">
    <property type="term" value="F:poly(A) RNA polymerase activity"/>
    <property type="evidence" value="ECO:0007669"/>
    <property type="project" value="UniProtKB-EC"/>
</dbReference>
<keyword evidence="14" id="KW-1185">Reference proteome</keyword>
<evidence type="ECO:0000259" key="12">
    <source>
        <dbReference type="Pfam" id="PF22600"/>
    </source>
</evidence>
<comment type="subcellular location">
    <subcellularLocation>
        <location evidence="3">Cytoplasm</location>
    </subcellularLocation>
</comment>
<comment type="caution">
    <text evidence="13">The sequence shown here is derived from an EMBL/GenBank/DDBJ whole genome shotgun (WGS) entry which is preliminary data.</text>
</comment>
<feature type="compositionally biased region" description="Polar residues" evidence="10">
    <location>
        <begin position="442"/>
        <end position="455"/>
    </location>
</feature>
<feature type="compositionally biased region" description="Basic residues" evidence="10">
    <location>
        <begin position="249"/>
        <end position="258"/>
    </location>
</feature>
<dbReference type="InterPro" id="IPR054708">
    <property type="entry name" value="MTPAP-like_central"/>
</dbReference>
<feature type="region of interest" description="Disordered" evidence="10">
    <location>
        <begin position="640"/>
        <end position="698"/>
    </location>
</feature>
<gene>
    <name evidence="13" type="ORF">EMPS_06519</name>
</gene>
<dbReference type="Gene3D" id="1.10.1410.10">
    <property type="match status" value="1"/>
</dbReference>
<dbReference type="SUPFAM" id="SSF81631">
    <property type="entry name" value="PAP/OAS1 substrate-binding domain"/>
    <property type="match status" value="1"/>
</dbReference>
<comment type="similarity">
    <text evidence="4">Belongs to the DNA polymerase type-B-like family.</text>
</comment>
<evidence type="ECO:0000256" key="4">
    <source>
        <dbReference type="ARBA" id="ARBA00008593"/>
    </source>
</evidence>
<feature type="region of interest" description="Disordered" evidence="10">
    <location>
        <begin position="827"/>
        <end position="924"/>
    </location>
</feature>
<feature type="compositionally biased region" description="Polar residues" evidence="10">
    <location>
        <begin position="231"/>
        <end position="245"/>
    </location>
</feature>
<evidence type="ECO:0000256" key="9">
    <source>
        <dbReference type="ARBA" id="ARBA00022842"/>
    </source>
</evidence>
<dbReference type="GO" id="GO:0031123">
    <property type="term" value="P:RNA 3'-end processing"/>
    <property type="evidence" value="ECO:0007669"/>
    <property type="project" value="TreeGrafter"/>
</dbReference>
<comment type="cofactor">
    <cofactor evidence="1">
        <name>Mn(2+)</name>
        <dbReference type="ChEBI" id="CHEBI:29035"/>
    </cofactor>
</comment>
<dbReference type="GO" id="GO:0005737">
    <property type="term" value="C:cytoplasm"/>
    <property type="evidence" value="ECO:0007669"/>
    <property type="project" value="UniProtKB-SubCell"/>
</dbReference>
<evidence type="ECO:0000256" key="6">
    <source>
        <dbReference type="ARBA" id="ARBA00022490"/>
    </source>
</evidence>
<dbReference type="OrthoDB" id="2274644at2759"/>
<keyword evidence="8" id="KW-0479">Metal-binding</keyword>
<sequence>MNHRQDHECEDECDHEFHQNMIYAIHHHRNDRHFAEFLFEIFLYELAASITPPKTTIQVRLELFVESVRNAVHVLRDFDEDLVVVEKKTSLVYDMWVATAPYAPSHIDLYAYLRDPWRPTRLFKREIDIDTTHSKIAKIPAFFTLPALKQEDHDHFQKTYAKIEPDFQERFAVIVAECRSYVWEHNGSGGNEMEVDTFWATEKYTKAYNIKLRKKWADQAAAALAAEEASPSPSISVTEDSSTTMSKSAAKKAKKRAKKASEKADETSGVGDVGPAPVQPLFGEAYKKAVKLRDQFAADMKKAQEGKRREEYDHDELMRLSLGWFQHHMIVVGTNMAVFNNNELVRQERLEEARQHAVSAYRERLRHLEAFSQQFNSSEVAIRVSLEKLLNSLKKGATHKSPQKVSSPVTTERVRATAPPAAQPALAVNQLLNEFKNAKASTGDTTLAKISSSKPTPAKPAQASKSTTASTPAPATPLPQRTLAQKKKAETRKLELDLVLDKYTELLASKRLTASFPGHSRIQIMARYKSDARKKILGDWTSELGLRGNIDRFLDSQVKENHLTRHEAYRISKSMDDSSSEKARRRPLEGSSIVQSLIYSLVEDWPELPADFYSLDSDLDKESPATFDFKLEYDNYYAGVDSDDESVPDAEWETTDEDEPPLATHQKVTPAPSPAAKSSDSQGMEGGRVAPSSSAPASKYDPLKEIQRLLLNPALGLGGAAKEISQVRQNVRRFEEALSTIELLVENKRRALKVAKENQRSGQGQDIRALEEDLSKAEQLRDRCVQLLEEQQKVATEGAATIAKVVAEQAEAKKKAALEESAARKRAAAEKAEKKAAAQEAKKKAAAEEAEKRAAAQEAKKAAAEEAKKKAAAEEAKKKAAAEEAEKRAAAQEAKKKAAAEQAEKKAAAEEAEKRAAAQEAKKRAIIDELNRRSDAAIAAAQRVAEEGARVQEELAARLVKEEAAAQATAILARSGPGRKETSEPLNPTHLIDKFMQGLDKIAGTAKSNDNRDFTAPADQTVSTTLPTASDLVAVSSPENKDTVEEVRISAEKLKEDQRQNMEAERLALEASLIQKEPMKALNTHALCYDWRGINLSLGLWKPPYNHFSTLELWVEHWYSQLCPKEDSITLREELINRLQVIFNRHYPDKDLVLRPFGSFITGLGNTWSDIDICIFSHYPDPSDPYADVSNLAQMLRQHGMENIVAVTDAKVPIVKFVDPATKIACDMNVQKPLGIYNSLLIKAYLDIDERLGKFLYLLKYFAKTHGILDGSSGFLCSYAFILMAIVFFQEQEEPILPRLQVKQERPLTADDLKRLRRGDPIYQHRGQPGSRKANSIPATFGAALRDGKVLVEYVEQDGKMFDVSYDNRTELYRKNAIGSLNKKSVAQLLFEFFEYFSRKFDYRTMEVSSKHGRFQERHAMDKEKKWQMNEQLNTGIPSTVSAKLAPGTKNQYVFDLWRQAWLSGDELAYFRDLEANGGQPSGRVPEPGFFRPMTKSDEGAATGKTATVGTHGGPISDDSFLCVMDPFIYNRNVAGTCRGERLGKVWKCFDYAYKCLALGNFAQAFQPLETGE</sequence>
<proteinExistence type="inferred from homology"/>
<keyword evidence="7" id="KW-0808">Transferase</keyword>
<dbReference type="SUPFAM" id="SSF81301">
    <property type="entry name" value="Nucleotidyltransferase"/>
    <property type="match status" value="1"/>
</dbReference>
<protein>
    <recommendedName>
        <fullName evidence="5">polynucleotide adenylyltransferase</fullName>
        <ecNumber evidence="5">2.7.7.19</ecNumber>
    </recommendedName>
</protein>
<dbReference type="InterPro" id="IPR002058">
    <property type="entry name" value="PAP_assoc"/>
</dbReference>
<dbReference type="PANTHER" id="PTHR12271:SF40">
    <property type="entry name" value="POLY(A) RNA POLYMERASE GLD2"/>
    <property type="match status" value="1"/>
</dbReference>
<name>A0A9P3HCQ5_9FUNG</name>
<dbReference type="EC" id="2.7.7.19" evidence="5"/>
<evidence type="ECO:0000259" key="11">
    <source>
        <dbReference type="Pfam" id="PF03828"/>
    </source>
</evidence>
<dbReference type="GO" id="GO:0046872">
    <property type="term" value="F:metal ion binding"/>
    <property type="evidence" value="ECO:0007669"/>
    <property type="project" value="UniProtKB-KW"/>
</dbReference>
<dbReference type="CDD" id="cd05402">
    <property type="entry name" value="NT_PAP_TUTase"/>
    <property type="match status" value="1"/>
</dbReference>
<feature type="region of interest" description="Disordered" evidence="10">
    <location>
        <begin position="227"/>
        <end position="275"/>
    </location>
</feature>
<feature type="region of interest" description="Disordered" evidence="10">
    <location>
        <begin position="395"/>
        <end position="422"/>
    </location>
</feature>
<evidence type="ECO:0000313" key="13">
    <source>
        <dbReference type="EMBL" id="GJJ74161.1"/>
    </source>
</evidence>
<evidence type="ECO:0000256" key="8">
    <source>
        <dbReference type="ARBA" id="ARBA00022723"/>
    </source>
</evidence>
<keyword evidence="6" id="KW-0963">Cytoplasm</keyword>
<reference evidence="13" key="1">
    <citation type="submission" date="2021-11" db="EMBL/GenBank/DDBJ databases">
        <authorList>
            <person name="Herlambang A."/>
            <person name="Guo Y."/>
            <person name="Takashima Y."/>
            <person name="Nishizawa T."/>
        </authorList>
    </citation>
    <scope>NUCLEOTIDE SEQUENCE</scope>
    <source>
        <strain evidence="13">E1425</strain>
    </source>
</reference>
<feature type="compositionally biased region" description="Acidic residues" evidence="10">
    <location>
        <begin position="641"/>
        <end position="660"/>
    </location>
</feature>
<dbReference type="Gene3D" id="3.30.460.10">
    <property type="entry name" value="Beta Polymerase, domain 2"/>
    <property type="match status" value="1"/>
</dbReference>
<dbReference type="Pfam" id="PF22600">
    <property type="entry name" value="MTPAP-like_central"/>
    <property type="match status" value="1"/>
</dbReference>
<dbReference type="Pfam" id="PF03828">
    <property type="entry name" value="PAP_assoc"/>
    <property type="match status" value="1"/>
</dbReference>
<dbReference type="EMBL" id="BQFW01000008">
    <property type="protein sequence ID" value="GJJ74161.1"/>
    <property type="molecule type" value="Genomic_DNA"/>
</dbReference>
<evidence type="ECO:0000256" key="5">
    <source>
        <dbReference type="ARBA" id="ARBA00012388"/>
    </source>
</evidence>
<feature type="compositionally biased region" description="Low complexity" evidence="10">
    <location>
        <begin position="459"/>
        <end position="473"/>
    </location>
</feature>
<evidence type="ECO:0000256" key="10">
    <source>
        <dbReference type="SAM" id="MobiDB-lite"/>
    </source>
</evidence>
<evidence type="ECO:0000313" key="14">
    <source>
        <dbReference type="Proteomes" id="UP000827284"/>
    </source>
</evidence>
<evidence type="ECO:0000256" key="1">
    <source>
        <dbReference type="ARBA" id="ARBA00001936"/>
    </source>
</evidence>
<evidence type="ECO:0000256" key="2">
    <source>
        <dbReference type="ARBA" id="ARBA00001946"/>
    </source>
</evidence>
<reference evidence="13" key="2">
    <citation type="journal article" date="2022" name="Microbiol. Resour. Announc.">
        <title>Whole-Genome Sequence of Entomortierella parvispora E1425, a Mucoromycotan Fungus Associated with Burkholderiaceae-Related Endosymbiotic Bacteria.</title>
        <authorList>
            <person name="Herlambang A."/>
            <person name="Guo Y."/>
            <person name="Takashima Y."/>
            <person name="Narisawa K."/>
            <person name="Ohta H."/>
            <person name="Nishizawa T."/>
        </authorList>
    </citation>
    <scope>NUCLEOTIDE SEQUENCE</scope>
    <source>
        <strain evidence="13">E1425</strain>
    </source>
</reference>
<dbReference type="PANTHER" id="PTHR12271">
    <property type="entry name" value="POLY A POLYMERASE CID PAP -RELATED"/>
    <property type="match status" value="1"/>
</dbReference>
<feature type="region of interest" description="Disordered" evidence="10">
    <location>
        <begin position="442"/>
        <end position="487"/>
    </location>
</feature>
<organism evidence="13 14">
    <name type="scientific">Entomortierella parvispora</name>
    <dbReference type="NCBI Taxonomy" id="205924"/>
    <lineage>
        <taxon>Eukaryota</taxon>
        <taxon>Fungi</taxon>
        <taxon>Fungi incertae sedis</taxon>
        <taxon>Mucoromycota</taxon>
        <taxon>Mortierellomycotina</taxon>
        <taxon>Mortierellomycetes</taxon>
        <taxon>Mortierellales</taxon>
        <taxon>Mortierellaceae</taxon>
        <taxon>Entomortierella</taxon>
    </lineage>
</organism>
<evidence type="ECO:0000256" key="7">
    <source>
        <dbReference type="ARBA" id="ARBA00022679"/>
    </source>
</evidence>
<evidence type="ECO:0000256" key="3">
    <source>
        <dbReference type="ARBA" id="ARBA00004496"/>
    </source>
</evidence>
<dbReference type="GO" id="GO:0010605">
    <property type="term" value="P:negative regulation of macromolecule metabolic process"/>
    <property type="evidence" value="ECO:0007669"/>
    <property type="project" value="UniProtKB-ARBA"/>
</dbReference>